<reference evidence="1 2" key="1">
    <citation type="journal article" date="2018" name="Sci. Data">
        <title>The draft genome sequence of cork oak.</title>
        <authorList>
            <person name="Ramos A.M."/>
            <person name="Usie A."/>
            <person name="Barbosa P."/>
            <person name="Barros P.M."/>
            <person name="Capote T."/>
            <person name="Chaves I."/>
            <person name="Simoes F."/>
            <person name="Abreu I."/>
            <person name="Carrasquinho I."/>
            <person name="Faro C."/>
            <person name="Guimaraes J.B."/>
            <person name="Mendonca D."/>
            <person name="Nobrega F."/>
            <person name="Rodrigues L."/>
            <person name="Saibo N.J.M."/>
            <person name="Varela M.C."/>
            <person name="Egas C."/>
            <person name="Matos J."/>
            <person name="Miguel C.M."/>
            <person name="Oliveira M.M."/>
            <person name="Ricardo C.P."/>
            <person name="Goncalves S."/>
        </authorList>
    </citation>
    <scope>NUCLEOTIDE SEQUENCE [LARGE SCALE GENOMIC DNA]</scope>
    <source>
        <strain evidence="2">cv. HL8</strain>
    </source>
</reference>
<dbReference type="Proteomes" id="UP000237347">
    <property type="component" value="Unassembled WGS sequence"/>
</dbReference>
<protein>
    <submittedName>
        <fullName evidence="1">Uncharacterized protein</fullName>
    </submittedName>
</protein>
<dbReference type="EMBL" id="PKMF04000015">
    <property type="protein sequence ID" value="KAK7859013.1"/>
    <property type="molecule type" value="Genomic_DNA"/>
</dbReference>
<gene>
    <name evidence="1" type="ORF">CFP56_008663</name>
</gene>
<organism evidence="1 2">
    <name type="scientific">Quercus suber</name>
    <name type="common">Cork oak</name>
    <dbReference type="NCBI Taxonomy" id="58331"/>
    <lineage>
        <taxon>Eukaryota</taxon>
        <taxon>Viridiplantae</taxon>
        <taxon>Streptophyta</taxon>
        <taxon>Embryophyta</taxon>
        <taxon>Tracheophyta</taxon>
        <taxon>Spermatophyta</taxon>
        <taxon>Magnoliopsida</taxon>
        <taxon>eudicotyledons</taxon>
        <taxon>Gunneridae</taxon>
        <taxon>Pentapetalae</taxon>
        <taxon>rosids</taxon>
        <taxon>fabids</taxon>
        <taxon>Fagales</taxon>
        <taxon>Fagaceae</taxon>
        <taxon>Quercus</taxon>
    </lineage>
</organism>
<name>A0AAW0M6T1_QUESU</name>
<dbReference type="AlphaFoldDB" id="A0AAW0M6T1"/>
<accession>A0AAW0M6T1</accession>
<evidence type="ECO:0000313" key="2">
    <source>
        <dbReference type="Proteomes" id="UP000237347"/>
    </source>
</evidence>
<keyword evidence="2" id="KW-1185">Reference proteome</keyword>
<evidence type="ECO:0000313" key="1">
    <source>
        <dbReference type="EMBL" id="KAK7859013.1"/>
    </source>
</evidence>
<proteinExistence type="predicted"/>
<sequence length="67" mass="7601">MLSSEMSSTSLFQFLRAIIVSVQENINPEKDIDVLCDGVVETSLHEIELNSLYSLETLQWKNLLTTI</sequence>
<comment type="caution">
    <text evidence="1">The sequence shown here is derived from an EMBL/GenBank/DDBJ whole genome shotgun (WGS) entry which is preliminary data.</text>
</comment>